<dbReference type="HOGENOM" id="CLU_059326_1_1_4"/>
<keyword evidence="2 4" id="KW-0732">Signal</keyword>
<dbReference type="Proteomes" id="UP000015559">
    <property type="component" value="Chromosome"/>
</dbReference>
<dbReference type="Pfam" id="PF04333">
    <property type="entry name" value="MlaA"/>
    <property type="match status" value="1"/>
</dbReference>
<gene>
    <name evidence="5" type="ORF">SCD_n01213</name>
</gene>
<organism evidence="5 6">
    <name type="scientific">Sulfuricella denitrificans (strain DSM 22764 / NBRC 105220 / skB26)</name>
    <dbReference type="NCBI Taxonomy" id="1163617"/>
    <lineage>
        <taxon>Bacteria</taxon>
        <taxon>Pseudomonadati</taxon>
        <taxon>Pseudomonadota</taxon>
        <taxon>Betaproteobacteria</taxon>
        <taxon>Nitrosomonadales</taxon>
        <taxon>Sulfuricellaceae</taxon>
        <taxon>Sulfuricella</taxon>
    </lineage>
</organism>
<dbReference type="PROSITE" id="PS51257">
    <property type="entry name" value="PROKAR_LIPOPROTEIN"/>
    <property type="match status" value="1"/>
</dbReference>
<dbReference type="eggNOG" id="COG2853">
    <property type="taxonomic scope" value="Bacteria"/>
</dbReference>
<dbReference type="AlphaFoldDB" id="S6B301"/>
<evidence type="ECO:0000256" key="1">
    <source>
        <dbReference type="ARBA" id="ARBA00010634"/>
    </source>
</evidence>
<evidence type="ECO:0000313" key="5">
    <source>
        <dbReference type="EMBL" id="BAN35042.1"/>
    </source>
</evidence>
<evidence type="ECO:0000256" key="2">
    <source>
        <dbReference type="ARBA" id="ARBA00022729"/>
    </source>
</evidence>
<dbReference type="InterPro" id="IPR007428">
    <property type="entry name" value="MlaA"/>
</dbReference>
<evidence type="ECO:0000313" key="6">
    <source>
        <dbReference type="Proteomes" id="UP000015559"/>
    </source>
</evidence>
<protein>
    <submittedName>
        <fullName evidence="5">VacJ family lipoprotein</fullName>
    </submittedName>
</protein>
<evidence type="ECO:0000256" key="3">
    <source>
        <dbReference type="SAM" id="MobiDB-lite"/>
    </source>
</evidence>
<dbReference type="RefSeq" id="WP_009206006.1">
    <property type="nucleotide sequence ID" value="NC_022357.1"/>
</dbReference>
<proteinExistence type="inferred from homology"/>
<dbReference type="GO" id="GO:0120010">
    <property type="term" value="P:intermembrane phospholipid transfer"/>
    <property type="evidence" value="ECO:0007669"/>
    <property type="project" value="TreeGrafter"/>
</dbReference>
<dbReference type="GO" id="GO:0016020">
    <property type="term" value="C:membrane"/>
    <property type="evidence" value="ECO:0007669"/>
    <property type="project" value="InterPro"/>
</dbReference>
<accession>S6B301</accession>
<dbReference type="OrthoDB" id="9785326at2"/>
<reference evidence="5 6" key="1">
    <citation type="journal article" date="2012" name="Appl. Environ. Microbiol.">
        <title>Draft genome sequence of a psychrotolerant sulfur-oxidizing bacterium, Sulfuricella denitrificans skB26, and proteomic insights into cold adaptation.</title>
        <authorList>
            <person name="Watanabe T."/>
            <person name="Kojima H."/>
            <person name="Fukui M."/>
        </authorList>
    </citation>
    <scope>NUCLEOTIDE SEQUENCE [LARGE SCALE GENOMIC DNA]</scope>
    <source>
        <strain evidence="6">skB26</strain>
    </source>
</reference>
<dbReference type="PANTHER" id="PTHR30035">
    <property type="entry name" value="LIPOPROTEIN VACJ-RELATED"/>
    <property type="match status" value="1"/>
</dbReference>
<name>S6B301_SULDS</name>
<keyword evidence="5" id="KW-0449">Lipoprotein</keyword>
<keyword evidence="6" id="KW-1185">Reference proteome</keyword>
<dbReference type="STRING" id="1163617.SCD_n01213"/>
<feature type="region of interest" description="Disordered" evidence="3">
    <location>
        <begin position="226"/>
        <end position="248"/>
    </location>
</feature>
<feature type="chain" id="PRO_5004536023" evidence="4">
    <location>
        <begin position="23"/>
        <end position="248"/>
    </location>
</feature>
<sequence>MRANFFKLPTVMLLSLSLLGCATNGDPRDPLEPLNRGIYKFNDAVDKAVLKPVATGYKEAMPDPVRTAVANFFSNLDDILVLLNDLLQFKLERAATDFSRLVWNTTVGIAGLIDVATSMDLPKHNEDFGQTLGYWGVDTGPYLVLPFFGPSTVRDAVGRVVDSHFDPVVQHTPVPERNSAIAIDTVDTRARLLDTEEILDEAALDRYVFLRDAYLQRRRGLIYDGNPPREKFEDFDDPVPSAPASSHP</sequence>
<dbReference type="PRINTS" id="PR01805">
    <property type="entry name" value="VACJLIPOPROT"/>
</dbReference>
<evidence type="ECO:0000256" key="4">
    <source>
        <dbReference type="SAM" id="SignalP"/>
    </source>
</evidence>
<feature type="signal peptide" evidence="4">
    <location>
        <begin position="1"/>
        <end position="22"/>
    </location>
</feature>
<dbReference type="EMBL" id="AP013066">
    <property type="protein sequence ID" value="BAN35042.1"/>
    <property type="molecule type" value="Genomic_DNA"/>
</dbReference>
<comment type="similarity">
    <text evidence="1">Belongs to the MlaA family.</text>
</comment>
<dbReference type="KEGG" id="sdr:SCD_n01213"/>
<dbReference type="PANTHER" id="PTHR30035:SF3">
    <property type="entry name" value="INTERMEMBRANE PHOSPHOLIPID TRANSPORT SYSTEM LIPOPROTEIN MLAA"/>
    <property type="match status" value="1"/>
</dbReference>